<evidence type="ECO:0000313" key="2">
    <source>
        <dbReference type="Proteomes" id="UP001291623"/>
    </source>
</evidence>
<dbReference type="AlphaFoldDB" id="A0AAE1RY90"/>
<accession>A0AAE1RY90</accession>
<proteinExistence type="predicted"/>
<sequence length="49" mass="5963">MRENREPTAEIQSTLPVIYTDVHWLYITEAWTTMAKPQQPTIQRDEMRW</sequence>
<organism evidence="1 2">
    <name type="scientific">Anisodus tanguticus</name>
    <dbReference type="NCBI Taxonomy" id="243964"/>
    <lineage>
        <taxon>Eukaryota</taxon>
        <taxon>Viridiplantae</taxon>
        <taxon>Streptophyta</taxon>
        <taxon>Embryophyta</taxon>
        <taxon>Tracheophyta</taxon>
        <taxon>Spermatophyta</taxon>
        <taxon>Magnoliopsida</taxon>
        <taxon>eudicotyledons</taxon>
        <taxon>Gunneridae</taxon>
        <taxon>Pentapetalae</taxon>
        <taxon>asterids</taxon>
        <taxon>lamiids</taxon>
        <taxon>Solanales</taxon>
        <taxon>Solanaceae</taxon>
        <taxon>Solanoideae</taxon>
        <taxon>Hyoscyameae</taxon>
        <taxon>Anisodus</taxon>
    </lineage>
</organism>
<gene>
    <name evidence="1" type="ORF">RND71_022279</name>
</gene>
<protein>
    <submittedName>
        <fullName evidence="1">Uncharacterized protein</fullName>
    </submittedName>
</protein>
<evidence type="ECO:0000313" key="1">
    <source>
        <dbReference type="EMBL" id="KAK4360050.1"/>
    </source>
</evidence>
<name>A0AAE1RY90_9SOLA</name>
<keyword evidence="2" id="KW-1185">Reference proteome</keyword>
<comment type="caution">
    <text evidence="1">The sequence shown here is derived from an EMBL/GenBank/DDBJ whole genome shotgun (WGS) entry which is preliminary data.</text>
</comment>
<dbReference type="Proteomes" id="UP001291623">
    <property type="component" value="Unassembled WGS sequence"/>
</dbReference>
<reference evidence="1" key="1">
    <citation type="submission" date="2023-12" db="EMBL/GenBank/DDBJ databases">
        <title>Genome assembly of Anisodus tanguticus.</title>
        <authorList>
            <person name="Wang Y.-J."/>
        </authorList>
    </citation>
    <scope>NUCLEOTIDE SEQUENCE</scope>
    <source>
        <strain evidence="1">KB-2021</strain>
        <tissue evidence="1">Leaf</tissue>
    </source>
</reference>
<dbReference type="EMBL" id="JAVYJV010000011">
    <property type="protein sequence ID" value="KAK4360050.1"/>
    <property type="molecule type" value="Genomic_DNA"/>
</dbReference>